<sequence>MSKPDLTYSEEGLFVAFYADTQAGEEACRELAKHSEGTCKFLAPQRAEIVAQLRAAGYRVAKAKPHKPLAPGELEALLEALEGDLSR</sequence>
<reference evidence="2" key="1">
    <citation type="journal article" date="2019" name="Int. J. Syst. Evol. Microbiol.">
        <title>The Global Catalogue of Microorganisms (GCM) 10K type strain sequencing project: providing services to taxonomists for standard genome sequencing and annotation.</title>
        <authorList>
            <consortium name="The Broad Institute Genomics Platform"/>
            <consortium name="The Broad Institute Genome Sequencing Center for Infectious Disease"/>
            <person name="Wu L."/>
            <person name="Ma J."/>
        </authorList>
    </citation>
    <scope>NUCLEOTIDE SEQUENCE [LARGE SCALE GENOMIC DNA]</scope>
    <source>
        <strain evidence="2">CGMCC 1.15643</strain>
    </source>
</reference>
<proteinExistence type="predicted"/>
<protein>
    <submittedName>
        <fullName evidence="1">Uncharacterized protein</fullName>
    </submittedName>
</protein>
<evidence type="ECO:0000313" key="2">
    <source>
        <dbReference type="Proteomes" id="UP001595976"/>
    </source>
</evidence>
<comment type="caution">
    <text evidence="1">The sequence shown here is derived from an EMBL/GenBank/DDBJ whole genome shotgun (WGS) entry which is preliminary data.</text>
</comment>
<accession>A0ABW0F3A6</accession>
<dbReference type="RefSeq" id="WP_260347964.1">
    <property type="nucleotide sequence ID" value="NZ_JAOAOS010000002.1"/>
</dbReference>
<name>A0ABW0F3A6_9HYPH</name>
<dbReference type="EMBL" id="JBHSLI010000002">
    <property type="protein sequence ID" value="MFC5292694.1"/>
    <property type="molecule type" value="Genomic_DNA"/>
</dbReference>
<gene>
    <name evidence="1" type="ORF">ACFPK2_06800</name>
</gene>
<dbReference type="Proteomes" id="UP001595976">
    <property type="component" value="Unassembled WGS sequence"/>
</dbReference>
<evidence type="ECO:0000313" key="1">
    <source>
        <dbReference type="EMBL" id="MFC5292694.1"/>
    </source>
</evidence>
<organism evidence="1 2">
    <name type="scientific">Bosea minatitlanensis</name>
    <dbReference type="NCBI Taxonomy" id="128782"/>
    <lineage>
        <taxon>Bacteria</taxon>
        <taxon>Pseudomonadati</taxon>
        <taxon>Pseudomonadota</taxon>
        <taxon>Alphaproteobacteria</taxon>
        <taxon>Hyphomicrobiales</taxon>
        <taxon>Boseaceae</taxon>
        <taxon>Bosea</taxon>
    </lineage>
</organism>
<keyword evidence="2" id="KW-1185">Reference proteome</keyword>